<dbReference type="Proteomes" id="UP000093000">
    <property type="component" value="Unassembled WGS sequence"/>
</dbReference>
<dbReference type="PANTHER" id="PTHR31268">
    <property type="match status" value="1"/>
</dbReference>
<evidence type="ECO:0000256" key="3">
    <source>
        <dbReference type="ARBA" id="ARBA00023277"/>
    </source>
</evidence>
<dbReference type="GO" id="GO:0004557">
    <property type="term" value="F:alpha-galactosidase activity"/>
    <property type="evidence" value="ECO:0007669"/>
    <property type="project" value="UniProtKB-EC"/>
</dbReference>
<proteinExistence type="inferred from homology"/>
<dbReference type="STRING" id="101091.A0A1C7N0B8"/>
<comment type="caution">
    <text evidence="5">The sequence shown here is derived from an EMBL/GenBank/DDBJ whole genome shotgun (WGS) entry which is preliminary data.</text>
</comment>
<reference evidence="5 6" key="1">
    <citation type="submission" date="2016-03" db="EMBL/GenBank/DDBJ databases">
        <title>Choanephora cucurbitarum.</title>
        <authorList>
            <person name="Min B."/>
            <person name="Park H."/>
            <person name="Park J.-H."/>
            <person name="Shin H.-D."/>
            <person name="Choi I.-G."/>
        </authorList>
    </citation>
    <scope>NUCLEOTIDE SEQUENCE [LARGE SCALE GENOMIC DNA]</scope>
    <source>
        <strain evidence="5 6">KUS-F28377</strain>
    </source>
</reference>
<gene>
    <name evidence="5" type="primary">RFS2</name>
    <name evidence="5" type="ORF">A0J61_09390</name>
</gene>
<dbReference type="InParanoid" id="A0A1C7N0B8"/>
<dbReference type="Gene3D" id="3.20.20.70">
    <property type="entry name" value="Aldolase class I"/>
    <property type="match status" value="1"/>
</dbReference>
<dbReference type="InterPro" id="IPR013785">
    <property type="entry name" value="Aldolase_TIM"/>
</dbReference>
<dbReference type="Pfam" id="PF05691">
    <property type="entry name" value="Raffinose_syn"/>
    <property type="match status" value="2"/>
</dbReference>
<keyword evidence="5" id="KW-0328">Glycosyltransferase</keyword>
<evidence type="ECO:0000256" key="2">
    <source>
        <dbReference type="ARBA" id="ARBA00007240"/>
    </source>
</evidence>
<dbReference type="AlphaFoldDB" id="A0A1C7N0B8"/>
<keyword evidence="5" id="KW-0808">Transferase</keyword>
<evidence type="ECO:0000313" key="5">
    <source>
        <dbReference type="EMBL" id="OBZ82560.1"/>
    </source>
</evidence>
<comment type="catalytic activity">
    <reaction evidence="1">
        <text>Hydrolysis of terminal, non-reducing alpha-D-galactose residues in alpha-D-galactosides, including galactose oligosaccharides, galactomannans and galactolipids.</text>
        <dbReference type="EC" id="3.2.1.22"/>
    </reaction>
</comment>
<protein>
    <submittedName>
        <fullName evidence="5">Putative galactinol--sucrose galactosyltransferase 2</fullName>
    </submittedName>
</protein>
<sequence>MSQSSILLTPDINASVLINQQGENTADFYCHSSVARQIELWTNLSEDKSWIGIPFTRQNETDYSLKVEIINLKPDNYEYTLRFRRGEDDVDWFWYSNIDDNGKIRIVPSSDKTSILLEGHKHFKAITRLHLDNVYLQHFTLYPKSPLSILLEISHNIYSFLVLLRKGSCWVTPVSGYNTFDSRSDHERWQMVMYEDSKDGCVYLWTIASQSSDCWFSPKGGNSISVCHSSERDDDINLLISSTPFKDDFAKLVSTTISYYQQMTNRSNKSVSQSYFKSVLLEKLGYCTWNAFGKEVSLEKIHTAVESLSKHDIPIGYLIIDDGWQAVNSKSQFDSFDACPKKFPGGLKHMVEELKSFYPFLKAVGVWHTLWGYWNGLDEDFANDNGYWWSGFEKKDSSDFIGILSEPSKFYADFYSFLSSSGVDFVKVDNQGAFQDLNADFNAKIQTWDDYRLSMVNNAYRFLKGQIMHLLFKFRNSDDFFPNEKESHTWHIYANIINALWSSQYPVIGDWDMFQSDHPFAEYHASSLF</sequence>
<dbReference type="OrthoDB" id="4664297at2759"/>
<dbReference type="InterPro" id="IPR008811">
    <property type="entry name" value="Glycosyl_hydrolases_36"/>
</dbReference>
<keyword evidence="6" id="KW-1185">Reference proteome</keyword>
<dbReference type="PANTHER" id="PTHR31268:SF32">
    <property type="entry name" value="GALACTINOL--SUCROSE GALACTOSYLTRANSFERASE 2-RELATED"/>
    <property type="match status" value="1"/>
</dbReference>
<dbReference type="EMBL" id="LUGH01000839">
    <property type="protein sequence ID" value="OBZ82560.1"/>
    <property type="molecule type" value="Genomic_DNA"/>
</dbReference>
<comment type="similarity">
    <text evidence="2">Belongs to the glycosyl hydrolases 36 family.</text>
</comment>
<dbReference type="SUPFAM" id="SSF51445">
    <property type="entry name" value="(Trans)glycosidases"/>
    <property type="match status" value="1"/>
</dbReference>
<evidence type="ECO:0000313" key="6">
    <source>
        <dbReference type="Proteomes" id="UP000093000"/>
    </source>
</evidence>
<name>A0A1C7N0B8_9FUNG</name>
<dbReference type="InterPro" id="IPR017853">
    <property type="entry name" value="GH"/>
</dbReference>
<comment type="catalytic activity">
    <reaction evidence="4">
        <text>alpha-D-galactosyl-(1-&gt;3)-1D-myo-inositol + sucrose = raffinose + myo-inositol</text>
        <dbReference type="Rhea" id="RHEA:20161"/>
        <dbReference type="ChEBI" id="CHEBI:16634"/>
        <dbReference type="ChEBI" id="CHEBI:17268"/>
        <dbReference type="ChEBI" id="CHEBI:17505"/>
        <dbReference type="ChEBI" id="CHEBI:17992"/>
        <dbReference type="EC" id="2.4.1.82"/>
    </reaction>
</comment>
<evidence type="ECO:0000256" key="1">
    <source>
        <dbReference type="ARBA" id="ARBA00001255"/>
    </source>
</evidence>
<organism evidence="5 6">
    <name type="scientific">Choanephora cucurbitarum</name>
    <dbReference type="NCBI Taxonomy" id="101091"/>
    <lineage>
        <taxon>Eukaryota</taxon>
        <taxon>Fungi</taxon>
        <taxon>Fungi incertae sedis</taxon>
        <taxon>Mucoromycota</taxon>
        <taxon>Mucoromycotina</taxon>
        <taxon>Mucoromycetes</taxon>
        <taxon>Mucorales</taxon>
        <taxon>Mucorineae</taxon>
        <taxon>Choanephoraceae</taxon>
        <taxon>Choanephoroideae</taxon>
        <taxon>Choanephora</taxon>
    </lineage>
</organism>
<evidence type="ECO:0000256" key="4">
    <source>
        <dbReference type="ARBA" id="ARBA00049426"/>
    </source>
</evidence>
<dbReference type="GO" id="GO:0047274">
    <property type="term" value="F:galactinol-sucrose galactosyltransferase activity"/>
    <property type="evidence" value="ECO:0007669"/>
    <property type="project" value="UniProtKB-EC"/>
</dbReference>
<keyword evidence="3" id="KW-0119">Carbohydrate metabolism</keyword>
<accession>A0A1C7N0B8</accession>